<reference evidence="2" key="1">
    <citation type="submission" date="2018-11" db="EMBL/GenBank/DDBJ databases">
        <title>Chitinophaga lutea sp.nov., isolate from arsenic contaminated soil.</title>
        <authorList>
            <person name="Zong Y."/>
        </authorList>
    </citation>
    <scope>NUCLEOTIDE SEQUENCE [LARGE SCALE GENOMIC DNA]</scope>
    <source>
        <strain evidence="2">YLT18</strain>
    </source>
</reference>
<accession>A0A3N4MT30</accession>
<dbReference type="InterPro" id="IPR010272">
    <property type="entry name" value="T6SS_TssF"/>
</dbReference>
<evidence type="ECO:0000313" key="1">
    <source>
        <dbReference type="EMBL" id="RPD43300.1"/>
    </source>
</evidence>
<keyword evidence="2" id="KW-1185">Reference proteome</keyword>
<dbReference type="OrthoDB" id="1090083at2"/>
<proteinExistence type="predicted"/>
<dbReference type="EMBL" id="RMBX01000001">
    <property type="protein sequence ID" value="RPD43300.1"/>
    <property type="molecule type" value="Genomic_DNA"/>
</dbReference>
<dbReference type="AlphaFoldDB" id="A0A3N4MT30"/>
<sequence length="613" mass="69935">MQFPLHYTSREDIRARMMQSAAEFWGIRSVSELDPMVRLLIEALSAELYSLANDLRNTEQRLLGKLASLLTPDLLTAPLPAHALMQANPLDASETLPDHTHFIYGPKKQGSTAAAQDVFFTPAVPVRIHDAQVQYLATGNRLYQYDLKKGKILQAAGSGFLPNRSVWLGIRASSGITGEEKFPLYFNWPHFNFDHEYYKLLALSECAINGKPLQVEPGFPHNEEELSTTRGMLNKTIAFDTMPVIIRDVMEYYRDHFLAVPVNMQEHEPLRYPPEFQPVFTETDLGKLQDPLIWLRITVPAALQQPLLDNMDVYLNTFPILNRRLHKIKHRFRGIGNIIPVKPEPNEYFFGVQQLTDSKGKQYHPVSYNDGAAQEEDSYSVRLGGAERFDSRNAREMIDYLFELLRDESAAFSAYGYDFLTDILRNLRQNIALVEQKARHSLTDMTESTRYVIVKPQQAVEIMYLEYWTTQSEAAHQLRSGLPLTQFEGAGTRADSLLLLSRPTGGRKAADQGNLLQAYKYALMTRDRIVTEDDIRNFCKHELGQRLAAVKVKRGVMVSVHPKEGLKKTTDVYITQAPNHPYTPEEWELTGKQLLHKLTTRSGVQASYRIFLE</sequence>
<evidence type="ECO:0008006" key="3">
    <source>
        <dbReference type="Google" id="ProtNLM"/>
    </source>
</evidence>
<dbReference type="RefSeq" id="WP_120514568.1">
    <property type="nucleotide sequence ID" value="NZ_QXZY01000001.1"/>
</dbReference>
<protein>
    <recommendedName>
        <fullName evidence="3">Type VI secretion system baseplate subunit TssF</fullName>
    </recommendedName>
</protein>
<organism evidence="1 2">
    <name type="scientific">Chitinophaga barathri</name>
    <dbReference type="NCBI Taxonomy" id="1647451"/>
    <lineage>
        <taxon>Bacteria</taxon>
        <taxon>Pseudomonadati</taxon>
        <taxon>Bacteroidota</taxon>
        <taxon>Chitinophagia</taxon>
        <taxon>Chitinophagales</taxon>
        <taxon>Chitinophagaceae</taxon>
        <taxon>Chitinophaga</taxon>
    </lineage>
</organism>
<evidence type="ECO:0000313" key="2">
    <source>
        <dbReference type="Proteomes" id="UP000279089"/>
    </source>
</evidence>
<dbReference type="Proteomes" id="UP000279089">
    <property type="component" value="Unassembled WGS sequence"/>
</dbReference>
<gene>
    <name evidence="1" type="ORF">EG028_03105</name>
</gene>
<name>A0A3N4MT30_9BACT</name>
<dbReference type="Pfam" id="PF05947">
    <property type="entry name" value="T6SS_TssF"/>
    <property type="match status" value="1"/>
</dbReference>
<comment type="caution">
    <text evidence="1">The sequence shown here is derived from an EMBL/GenBank/DDBJ whole genome shotgun (WGS) entry which is preliminary data.</text>
</comment>